<organism evidence="1 2">
    <name type="scientific">Venustampulla echinocandica</name>
    <dbReference type="NCBI Taxonomy" id="2656787"/>
    <lineage>
        <taxon>Eukaryota</taxon>
        <taxon>Fungi</taxon>
        <taxon>Dikarya</taxon>
        <taxon>Ascomycota</taxon>
        <taxon>Pezizomycotina</taxon>
        <taxon>Leotiomycetes</taxon>
        <taxon>Helotiales</taxon>
        <taxon>Pleuroascaceae</taxon>
        <taxon>Venustampulla</taxon>
    </lineage>
</organism>
<reference evidence="1 2" key="1">
    <citation type="journal article" date="2018" name="IMA Fungus">
        <title>IMA Genome-F 9: Draft genome sequence of Annulohypoxylon stygium, Aspergillus mulundensis, Berkeleyomyces basicola (syn. Thielaviopsis basicola), Ceratocystis smalleyi, two Cercospora beticola strains, Coleophoma cylindrospora, Fusarium fracticaudum, Phialophora cf. hyalina, and Morchella septimelata.</title>
        <authorList>
            <person name="Wingfield B.D."/>
            <person name="Bills G.F."/>
            <person name="Dong Y."/>
            <person name="Huang W."/>
            <person name="Nel W.J."/>
            <person name="Swalarsk-Parry B.S."/>
            <person name="Vaghefi N."/>
            <person name="Wilken P.M."/>
            <person name="An Z."/>
            <person name="de Beer Z.W."/>
            <person name="De Vos L."/>
            <person name="Chen L."/>
            <person name="Duong T.A."/>
            <person name="Gao Y."/>
            <person name="Hammerbacher A."/>
            <person name="Kikkert J.R."/>
            <person name="Li Y."/>
            <person name="Li H."/>
            <person name="Li K."/>
            <person name="Li Q."/>
            <person name="Liu X."/>
            <person name="Ma X."/>
            <person name="Naidoo K."/>
            <person name="Pethybridge S.J."/>
            <person name="Sun J."/>
            <person name="Steenkamp E.T."/>
            <person name="van der Nest M.A."/>
            <person name="van Wyk S."/>
            <person name="Wingfield M.J."/>
            <person name="Xiong C."/>
            <person name="Yue Q."/>
            <person name="Zhang X."/>
        </authorList>
    </citation>
    <scope>NUCLEOTIDE SEQUENCE [LARGE SCALE GENOMIC DNA]</scope>
    <source>
        <strain evidence="1 2">BP 5553</strain>
    </source>
</reference>
<proteinExistence type="predicted"/>
<evidence type="ECO:0000313" key="2">
    <source>
        <dbReference type="Proteomes" id="UP000254866"/>
    </source>
</evidence>
<protein>
    <submittedName>
        <fullName evidence="1">Uncharacterized protein</fullName>
    </submittedName>
</protein>
<sequence length="239" mass="25787">MTVSYWLSYSGSGYFVARNAKSPAFPPAPPPPCYTDDSTQQCRTIVGTTAQKSDLQEASRTIDLSMEKGPKLKECPRCKLQYQITSNFEARGSSRPQGPAKYWTGNIKASWNVNDTEVGTNGSKVLGYINSITTVRTTMSNNVPIEGRHPRVAISTPALPRACLGSTSPPTLIPRPVGFTTVVAGDMANTGDESDITPSAPPVEHYLIDNWNSASPEPPSDQRRALVAAFLALDAIPEK</sequence>
<dbReference type="RefSeq" id="XP_031868233.1">
    <property type="nucleotide sequence ID" value="XM_032015964.1"/>
</dbReference>
<dbReference type="AlphaFoldDB" id="A0A370TJ89"/>
<dbReference type="GeneID" id="43600190"/>
<accession>A0A370TJ89</accession>
<evidence type="ECO:0000313" key="1">
    <source>
        <dbReference type="EMBL" id="RDL35410.1"/>
    </source>
</evidence>
<dbReference type="EMBL" id="NPIC01000006">
    <property type="protein sequence ID" value="RDL35410.1"/>
    <property type="molecule type" value="Genomic_DNA"/>
</dbReference>
<comment type="caution">
    <text evidence="1">The sequence shown here is derived from an EMBL/GenBank/DDBJ whole genome shotgun (WGS) entry which is preliminary data.</text>
</comment>
<name>A0A370TJ89_9HELO</name>
<dbReference type="OrthoDB" id="4364812at2759"/>
<dbReference type="Proteomes" id="UP000254866">
    <property type="component" value="Unassembled WGS sequence"/>
</dbReference>
<keyword evidence="2" id="KW-1185">Reference proteome</keyword>
<gene>
    <name evidence="1" type="ORF">BP5553_07341</name>
</gene>